<dbReference type="Pfam" id="PF02962">
    <property type="entry name" value="CHMI"/>
    <property type="match status" value="1"/>
</dbReference>
<dbReference type="HOGENOM" id="CLU_139188_1_0_6"/>
<dbReference type="KEGG" id="pkc:PKB_3512"/>
<evidence type="ECO:0008006" key="3">
    <source>
        <dbReference type="Google" id="ProtNLM"/>
    </source>
</evidence>
<dbReference type="AlphaFoldDB" id="A0A024HIJ7"/>
<evidence type="ECO:0000313" key="2">
    <source>
        <dbReference type="Proteomes" id="UP000025241"/>
    </source>
</evidence>
<keyword evidence="2" id="KW-1185">Reference proteome</keyword>
<dbReference type="eggNOG" id="COG3232">
    <property type="taxonomic scope" value="Bacteria"/>
</dbReference>
<dbReference type="SUPFAM" id="SSF55331">
    <property type="entry name" value="Tautomerase/MIF"/>
    <property type="match status" value="1"/>
</dbReference>
<dbReference type="PANTHER" id="PTHR37950">
    <property type="entry name" value="4-HYDROXYPHENYLACETATE CATABOLISM PROTEIN"/>
    <property type="match status" value="1"/>
</dbReference>
<reference evidence="1 2" key="1">
    <citation type="submission" date="2013-03" db="EMBL/GenBank/DDBJ databases">
        <authorList>
            <person name="Linke B."/>
        </authorList>
    </citation>
    <scope>NUCLEOTIDE SEQUENCE [LARGE SCALE GENOMIC DNA]</scope>
    <source>
        <strain evidence="1 2">B13</strain>
    </source>
</reference>
<sequence length="124" mass="13667">MPHIAIDYTANLAGDLQPLGLPRKLHEAALALGVFPLNGLRTFARAIDHYHVGADTCDEAFIQIQVRIAPGRPEELRQRIVDTLFATAEQALATLIDKRPVGLQLEITEFDRRLTRMAGSLPTA</sequence>
<dbReference type="Proteomes" id="UP000025241">
    <property type="component" value="Chromosome I"/>
</dbReference>
<dbReference type="EMBL" id="HG322950">
    <property type="protein sequence ID" value="CDF84855.1"/>
    <property type="molecule type" value="Genomic_DNA"/>
</dbReference>
<protein>
    <recommendedName>
        <fullName evidence="3">5-carboxymethyl-2-hydroxymuconate isomerase</fullName>
    </recommendedName>
</protein>
<evidence type="ECO:0000313" key="1">
    <source>
        <dbReference type="EMBL" id="CDF84855.1"/>
    </source>
</evidence>
<dbReference type="Gene3D" id="3.30.429.10">
    <property type="entry name" value="Macrophage Migration Inhibitory Factor"/>
    <property type="match status" value="1"/>
</dbReference>
<dbReference type="OrthoDB" id="9814215at2"/>
<reference evidence="1 2" key="2">
    <citation type="submission" date="2014-05" db="EMBL/GenBank/DDBJ databases">
        <title>Genome sequence of the 3-chlorobenzoate degrading bacterium Pseudomonas knackmussii B13 shows multiple evidence for horizontal gene transfer.</title>
        <authorList>
            <person name="Miyazaki R."/>
            <person name="Bertelli C."/>
            <person name="Falquet L."/>
            <person name="Robinson-Rechavi M."/>
            <person name="Gharib W."/>
            <person name="Roy S."/>
            <person name="Van der Meer J.R."/>
        </authorList>
    </citation>
    <scope>NUCLEOTIDE SEQUENCE [LARGE SCALE GENOMIC DNA]</scope>
    <source>
        <strain evidence="1 2">B13</strain>
    </source>
</reference>
<name>A0A024HIJ7_PSEKB</name>
<dbReference type="STRING" id="1301098.PKB_3512"/>
<dbReference type="RefSeq" id="WP_052355317.1">
    <property type="nucleotide sequence ID" value="NZ_HG322950.1"/>
</dbReference>
<dbReference type="PANTHER" id="PTHR37950:SF1">
    <property type="entry name" value="4-HYDROXYPHENYLACETATE CATABOLISM PROTEIN"/>
    <property type="match status" value="1"/>
</dbReference>
<proteinExistence type="predicted"/>
<dbReference type="PATRIC" id="fig|1301098.3.peg.3531"/>
<dbReference type="GO" id="GO:0008704">
    <property type="term" value="F:5-carboxymethyl-2-hydroxymuconate delta-isomerase activity"/>
    <property type="evidence" value="ECO:0007669"/>
    <property type="project" value="InterPro"/>
</dbReference>
<gene>
    <name evidence="1" type="ORF">PKB_3512</name>
</gene>
<organism evidence="1 2">
    <name type="scientific">Pseudomonas knackmussii (strain DSM 6978 / CCUG 54928 / LMG 23759 / B13)</name>
    <dbReference type="NCBI Taxonomy" id="1301098"/>
    <lineage>
        <taxon>Bacteria</taxon>
        <taxon>Pseudomonadati</taxon>
        <taxon>Pseudomonadota</taxon>
        <taxon>Gammaproteobacteria</taxon>
        <taxon>Pseudomonadales</taxon>
        <taxon>Pseudomonadaceae</taxon>
        <taxon>Pseudomonas</taxon>
    </lineage>
</organism>
<dbReference type="CDD" id="cd00580">
    <property type="entry name" value="CHMI"/>
    <property type="match status" value="1"/>
</dbReference>
<dbReference type="InterPro" id="IPR014347">
    <property type="entry name" value="Tautomerase/MIF_sf"/>
</dbReference>
<accession>A0A024HIJ7</accession>
<dbReference type="InterPro" id="IPR004220">
    <property type="entry name" value="5-COMe_2-OHmuconate_Isoase"/>
</dbReference>